<evidence type="ECO:0000313" key="6">
    <source>
        <dbReference type="EMBL" id="GMH23706.1"/>
    </source>
</evidence>
<dbReference type="InterPro" id="IPR001283">
    <property type="entry name" value="CRISP-related"/>
</dbReference>
<feature type="domain" description="SCP" evidence="5">
    <location>
        <begin position="29"/>
        <end position="161"/>
    </location>
</feature>
<dbReference type="InterPro" id="IPR035940">
    <property type="entry name" value="CAP_sf"/>
</dbReference>
<dbReference type="Pfam" id="PF00188">
    <property type="entry name" value="CAP"/>
    <property type="match status" value="1"/>
</dbReference>
<dbReference type="PROSITE" id="PS01010">
    <property type="entry name" value="CRISP_2"/>
    <property type="match status" value="1"/>
</dbReference>
<dbReference type="PANTHER" id="PTHR10334">
    <property type="entry name" value="CYSTEINE-RICH SECRETORY PROTEIN-RELATED"/>
    <property type="match status" value="1"/>
</dbReference>
<dbReference type="FunFam" id="3.40.33.10:FF:000006">
    <property type="entry name" value="Putative pathogenesis-related protein 1"/>
    <property type="match status" value="1"/>
</dbReference>
<dbReference type="CDD" id="cd05381">
    <property type="entry name" value="CAP_PR-1"/>
    <property type="match status" value="1"/>
</dbReference>
<reference evidence="6" key="1">
    <citation type="submission" date="2023-05" db="EMBL/GenBank/DDBJ databases">
        <title>Nepenthes gracilis genome sequencing.</title>
        <authorList>
            <person name="Fukushima K."/>
        </authorList>
    </citation>
    <scope>NUCLEOTIDE SEQUENCE</scope>
    <source>
        <strain evidence="6">SING2019-196</strain>
    </source>
</reference>
<keyword evidence="4" id="KW-1015">Disulfide bond</keyword>
<proteinExistence type="inferred from homology"/>
<comment type="caution">
    <text evidence="6">The sequence shown here is derived from an EMBL/GenBank/DDBJ whole genome shotgun (WGS) entry which is preliminary data.</text>
</comment>
<dbReference type="SUPFAM" id="SSF55797">
    <property type="entry name" value="PR-1-like"/>
    <property type="match status" value="1"/>
</dbReference>
<dbReference type="GO" id="GO:0005576">
    <property type="term" value="C:extracellular region"/>
    <property type="evidence" value="ECO:0007669"/>
    <property type="project" value="InterPro"/>
</dbReference>
<keyword evidence="2" id="KW-0732">Signal</keyword>
<dbReference type="Gene3D" id="3.40.33.10">
    <property type="entry name" value="CAP"/>
    <property type="match status" value="1"/>
</dbReference>
<evidence type="ECO:0000256" key="3">
    <source>
        <dbReference type="ARBA" id="ARBA00022821"/>
    </source>
</evidence>
<accession>A0AAD3T800</accession>
<keyword evidence="7" id="KW-1185">Reference proteome</keyword>
<protein>
    <recommendedName>
        <fullName evidence="5">SCP domain-containing protein</fullName>
    </recommendedName>
</protein>
<sequence length="165" mass="18348">MAFSNSNLPYYCVIMAIAISIIQPLHAQNEQQEFLDAHNTARAQVGVENFGWDVKFATYAQNYANQRSGDCSLIHSGGPYGENLAWASPDLSPTGAVDLWVNEKPYYDYMSNSCIDGKECHHYTQVVWRDSTHLGCARVSCANNNGVFVICNYNPPGNISGQRPY</sequence>
<evidence type="ECO:0000256" key="2">
    <source>
        <dbReference type="ARBA" id="ARBA00022729"/>
    </source>
</evidence>
<evidence type="ECO:0000259" key="5">
    <source>
        <dbReference type="SMART" id="SM00198"/>
    </source>
</evidence>
<dbReference type="EMBL" id="BSYO01000026">
    <property type="protein sequence ID" value="GMH23706.1"/>
    <property type="molecule type" value="Genomic_DNA"/>
</dbReference>
<dbReference type="AlphaFoldDB" id="A0AAD3T800"/>
<dbReference type="InterPro" id="IPR014044">
    <property type="entry name" value="CAP_dom"/>
</dbReference>
<dbReference type="Proteomes" id="UP001279734">
    <property type="component" value="Unassembled WGS sequence"/>
</dbReference>
<evidence type="ECO:0000256" key="1">
    <source>
        <dbReference type="ARBA" id="ARBA00009923"/>
    </source>
</evidence>
<name>A0AAD3T800_NEPGR</name>
<evidence type="ECO:0000313" key="7">
    <source>
        <dbReference type="Proteomes" id="UP001279734"/>
    </source>
</evidence>
<organism evidence="6 7">
    <name type="scientific">Nepenthes gracilis</name>
    <name type="common">Slender pitcher plant</name>
    <dbReference type="NCBI Taxonomy" id="150966"/>
    <lineage>
        <taxon>Eukaryota</taxon>
        <taxon>Viridiplantae</taxon>
        <taxon>Streptophyta</taxon>
        <taxon>Embryophyta</taxon>
        <taxon>Tracheophyta</taxon>
        <taxon>Spermatophyta</taxon>
        <taxon>Magnoliopsida</taxon>
        <taxon>eudicotyledons</taxon>
        <taxon>Gunneridae</taxon>
        <taxon>Pentapetalae</taxon>
        <taxon>Caryophyllales</taxon>
        <taxon>Nepenthaceae</taxon>
        <taxon>Nepenthes</taxon>
    </lineage>
</organism>
<evidence type="ECO:0000256" key="4">
    <source>
        <dbReference type="ARBA" id="ARBA00023157"/>
    </source>
</evidence>
<dbReference type="InterPro" id="IPR018244">
    <property type="entry name" value="Allrgn_V5/Tpx1_CS"/>
</dbReference>
<gene>
    <name evidence="6" type="ORF">Nepgr_025549</name>
</gene>
<dbReference type="GO" id="GO:0098542">
    <property type="term" value="P:defense response to other organism"/>
    <property type="evidence" value="ECO:0007669"/>
    <property type="project" value="UniProtKB-ARBA"/>
</dbReference>
<dbReference type="PRINTS" id="PR00837">
    <property type="entry name" value="V5TPXLIKE"/>
</dbReference>
<keyword evidence="3" id="KW-0611">Plant defense</keyword>
<dbReference type="SMART" id="SM00198">
    <property type="entry name" value="SCP"/>
    <property type="match status" value="1"/>
</dbReference>
<comment type="similarity">
    <text evidence="1">Belongs to the CRISP family.</text>
</comment>